<organism evidence="3 4">
    <name type="scientific">Symbiodinium natans</name>
    <dbReference type="NCBI Taxonomy" id="878477"/>
    <lineage>
        <taxon>Eukaryota</taxon>
        <taxon>Sar</taxon>
        <taxon>Alveolata</taxon>
        <taxon>Dinophyceae</taxon>
        <taxon>Suessiales</taxon>
        <taxon>Symbiodiniaceae</taxon>
        <taxon>Symbiodinium</taxon>
    </lineage>
</organism>
<dbReference type="Proteomes" id="UP000604046">
    <property type="component" value="Unassembled WGS sequence"/>
</dbReference>
<feature type="transmembrane region" description="Helical" evidence="2">
    <location>
        <begin position="1603"/>
        <end position="1628"/>
    </location>
</feature>
<evidence type="ECO:0000313" key="4">
    <source>
        <dbReference type="Proteomes" id="UP000604046"/>
    </source>
</evidence>
<dbReference type="SMART" id="SM00710">
    <property type="entry name" value="PbH1"/>
    <property type="match status" value="10"/>
</dbReference>
<feature type="region of interest" description="Disordered" evidence="1">
    <location>
        <begin position="18"/>
        <end position="38"/>
    </location>
</feature>
<keyword evidence="2" id="KW-1133">Transmembrane helix</keyword>
<dbReference type="OrthoDB" id="431846at2759"/>
<protein>
    <submittedName>
        <fullName evidence="3">PmpB protein</fullName>
    </submittedName>
</protein>
<keyword evidence="4" id="KW-1185">Reference proteome</keyword>
<dbReference type="EMBL" id="CAJNDS010002779">
    <property type="protein sequence ID" value="CAE7594077.1"/>
    <property type="molecule type" value="Genomic_DNA"/>
</dbReference>
<reference evidence="3" key="1">
    <citation type="submission" date="2021-02" db="EMBL/GenBank/DDBJ databases">
        <authorList>
            <person name="Dougan E. K."/>
            <person name="Rhodes N."/>
            <person name="Thang M."/>
            <person name="Chan C."/>
        </authorList>
    </citation>
    <scope>NUCLEOTIDE SEQUENCE</scope>
</reference>
<keyword evidence="2" id="KW-0812">Transmembrane</keyword>
<dbReference type="SUPFAM" id="SSF51126">
    <property type="entry name" value="Pectin lyase-like"/>
    <property type="match status" value="1"/>
</dbReference>
<dbReference type="InterPro" id="IPR011050">
    <property type="entry name" value="Pectin_lyase_fold/virulence"/>
</dbReference>
<accession>A0A812URG7</accession>
<gene>
    <name evidence="3" type="primary">pmpB</name>
    <name evidence="3" type="ORF">SNAT2548_LOCUS33813</name>
</gene>
<evidence type="ECO:0000256" key="1">
    <source>
        <dbReference type="SAM" id="MobiDB-lite"/>
    </source>
</evidence>
<keyword evidence="2" id="KW-0472">Membrane</keyword>
<proteinExistence type="predicted"/>
<sequence length="1871" mass="192926">MSLRFEAEKLSFEDAQVTTQQSVTSESNGGLGGTFSSRSSTTLARSNVTVMGGRALQGGGCAAGGDVVLAANSSLHVVGTAAVEGGALFAAGSLRLRGQSTIFIEGATSSKNGGGLLAQGEVDVKERSLIQVRRTRASGSGGGFLAYGGVIVANARVDLDATDALRHGGGIASNKSVLITDSSTVRVRGARAGMRGGGIDALAGEVVVLHSSRVDVENATAEAHGGGIYTPFGLLVGDRSQLTIANSHSVKGAGGALAFDSLRVDGSVIRAQNVSAIKGGALAGKGKGVNVTNKSAVHILSAKAGSAGGGLWAERGEVLVAGRSSIVISESHTTGSGGGVYASKLVLDRAEVTIQATSARISGGGFFACGCSSTLADQDVVVVANSSKLMIADARVESSGGGFGARGRVVISESSEVTVLEGRAQLGGGFAAAGLHVSDASIRLARCSAMVSGGGFTAEGEVVNISGSSVTIESAMADQGAGFFAAWADVTIARSRLAVVKAQASFGAGFYVGRLRASGAEISIEQASATRQGGGVYARPLRNGVAQPESEAVVVTGRSKVYLRDVAAHEEGGGLAAIGKVMVAGRSVLTILNGHSLKSSGGGMLLQTTLELLDGSMLRLRNTSAAQNGGAISVYEDVRVLNSSSIVIRNATAGSGGGGGIHAPNGQTVASSRSRISVSDGLATWGGGLFTKSLQLHDATVSIRRCSAKGNAGGFHSAGGVQATQSSAIRIQNVTSGRRAAGFYSGGAVEVADGSEISVQNAVAAAQAGGFEAHGPVLVARDSRLFFRNCIATAGNGGGFMVQMTVMKIGVPVRVVANSSVRMDNVAAGNIGAGLYTEGDVSVLGSSNITIQNGVADSCGGIRAGGKLLVSNGSAVEVGNSTVKTSAGGLYASALAVTLQSRMSISQCVAVAGHSGGFWTGSLQVSQGSIIRVRETKALVDAGGFTARDGVEVASHSRVWISDSHALKGSGGGLLAAKLSLSESSTVVVQTASAGKNGGGVYVCGCLLGSSKVEDSEVMVITTRSSLSIQNAVATLSGGGLAASGTVVVSDKALLETRDSRAIKGDGGGCGLSSLLMTGDSSINIQNATAGYTGGGLHVGERLLVDASTLNVSGASAARAGGGIYVANATLRGDFAANLRNVAAGHDGGGFWARDALVLDGTMVISNATANGTAVAGRAQGQVRLEPGSQLLIRNAAGDPASSILAAGCMQLSPAAALLMEAVTGGHGLDLQNADCSICANQTLEVADGAFLNASGELSSLSSGFLSMATCLHERVRLSGIHLQSWSSPLLSTRADHVTVEDVHIDYAPPLREVLVLATEVGFTVDSLEASCPSCAQGVAFNASASELRALSTPGLTCPTTAAVANDTVLRCTCANYQTTLERFADHPVVALQDSLHTCSFCPPHMQFWNGTCRKCAVYNAWSDGRSDVCHLWPQDTTQFAVLLGATASCALLAFLFLQILYAPLVVVDAKSQRIQSKLRRAGGKDPDEMDRSFVISVQGPLVDLPKRLSQLLHRRVIYRAQGTGLEWLDYNLEKANAIKVCGVERSKVEVQGVRVPFDCASTVGSLHATEITPLFLLLCAALFLLVLLPVAIQVAIMSGNGLAHVLVTAGYCALPSLLVLAVLYPLMAWIIRQRYQRTPFTKALEEYRRQIQHEEHPGPDAAHPKNQGLLALTLWELWGHFQSFILLDRNMHFVVANIVRPLTRSQQVSFVSLWGGREVSYFVSHSWGTSFAHFARSIHCHALSAEGQLWMGASYWICSFANNQWDIEGELGSTIMESAFARTLRGGIKGVAMVLDHEVQPLTRVWCLFEFLLSKQLQLELVFATDVGVIGDDGCTSFDIALQLGDKIEFLQVANCHASSEEDRPLNPEP</sequence>
<feature type="transmembrane region" description="Helical" evidence="2">
    <location>
        <begin position="1440"/>
        <end position="1468"/>
    </location>
</feature>
<feature type="transmembrane region" description="Helical" evidence="2">
    <location>
        <begin position="1575"/>
        <end position="1597"/>
    </location>
</feature>
<comment type="caution">
    <text evidence="3">The sequence shown here is derived from an EMBL/GenBank/DDBJ whole genome shotgun (WGS) entry which is preliminary data.</text>
</comment>
<dbReference type="InterPro" id="IPR006626">
    <property type="entry name" value="PbH1"/>
</dbReference>
<evidence type="ECO:0000256" key="2">
    <source>
        <dbReference type="SAM" id="Phobius"/>
    </source>
</evidence>
<name>A0A812URG7_9DINO</name>
<evidence type="ECO:0000313" key="3">
    <source>
        <dbReference type="EMBL" id="CAE7594077.1"/>
    </source>
</evidence>